<keyword evidence="2" id="KW-1185">Reference proteome</keyword>
<evidence type="ECO:0000313" key="1">
    <source>
        <dbReference type="EMBL" id="KAL0568738.1"/>
    </source>
</evidence>
<gene>
    <name evidence="1" type="ORF">V5O48_013247</name>
</gene>
<reference evidence="1 2" key="1">
    <citation type="submission" date="2024-02" db="EMBL/GenBank/DDBJ databases">
        <title>A draft genome for the cacao thread blight pathogen Marasmius crinis-equi.</title>
        <authorList>
            <person name="Cohen S.P."/>
            <person name="Baruah I.K."/>
            <person name="Amoako-Attah I."/>
            <person name="Bukari Y."/>
            <person name="Meinhardt L.W."/>
            <person name="Bailey B.A."/>
        </authorList>
    </citation>
    <scope>NUCLEOTIDE SEQUENCE [LARGE SCALE GENOMIC DNA]</scope>
    <source>
        <strain evidence="1 2">GH-76</strain>
    </source>
</reference>
<accession>A0ABR3F0N9</accession>
<protein>
    <submittedName>
        <fullName evidence="1">Uncharacterized protein</fullName>
    </submittedName>
</protein>
<name>A0ABR3F0N9_9AGAR</name>
<dbReference type="EMBL" id="JBAHYK010001269">
    <property type="protein sequence ID" value="KAL0568738.1"/>
    <property type="molecule type" value="Genomic_DNA"/>
</dbReference>
<evidence type="ECO:0000313" key="2">
    <source>
        <dbReference type="Proteomes" id="UP001465976"/>
    </source>
</evidence>
<proteinExistence type="predicted"/>
<dbReference type="Proteomes" id="UP001465976">
    <property type="component" value="Unassembled WGS sequence"/>
</dbReference>
<organism evidence="1 2">
    <name type="scientific">Marasmius crinis-equi</name>
    <dbReference type="NCBI Taxonomy" id="585013"/>
    <lineage>
        <taxon>Eukaryota</taxon>
        <taxon>Fungi</taxon>
        <taxon>Dikarya</taxon>
        <taxon>Basidiomycota</taxon>
        <taxon>Agaricomycotina</taxon>
        <taxon>Agaricomycetes</taxon>
        <taxon>Agaricomycetidae</taxon>
        <taxon>Agaricales</taxon>
        <taxon>Marasmiineae</taxon>
        <taxon>Marasmiaceae</taxon>
        <taxon>Marasmius</taxon>
    </lineage>
</organism>
<comment type="caution">
    <text evidence="1">The sequence shown here is derived from an EMBL/GenBank/DDBJ whole genome shotgun (WGS) entry which is preliminary data.</text>
</comment>
<sequence length="175" mass="19123">MRSVRPTAFLEFFANPNRLSNILTNASLHHLDTNTPTSAILSSLLKPPPTRSNASRTGQPHNHVHLLGAPNSPSNAFVASPFAATVTSLIQIYRNSNWVDLIWPSVKDMYQIAIDGRKKAVMTWAHIRVAAVGLGTSFSDLVAQNMVWQFNEGGVYSSFVHPTGQFGQDGSTMAF</sequence>